<reference evidence="2 3" key="2">
    <citation type="journal article" date="2013" name="PLoS ONE">
        <title>INDIGO - INtegrated Data Warehouse of MIcrobial GenOmes with Examples from the Red Sea Extremophiles.</title>
        <authorList>
            <person name="Alam I."/>
            <person name="Antunes A."/>
            <person name="Kamau A.A."/>
            <person name="Ba Alawi W."/>
            <person name="Kalkatawi M."/>
            <person name="Stingl U."/>
            <person name="Bajic V.B."/>
        </authorList>
    </citation>
    <scope>NUCLEOTIDE SEQUENCE [LARGE SCALE GENOMIC DNA]</scope>
    <source>
        <strain evidence="2 3">SARL4B</strain>
    </source>
</reference>
<dbReference type="AlphaFoldDB" id="F7PHN2"/>
<protein>
    <submittedName>
        <fullName evidence="2">Uncharacterized protein</fullName>
    </submittedName>
</protein>
<proteinExistence type="predicted"/>
<evidence type="ECO:0000313" key="4">
    <source>
        <dbReference type="Proteomes" id="UP000015381"/>
    </source>
</evidence>
<dbReference type="OrthoDB" id="226794at2157"/>
<name>F7PHN2_9EURY</name>
<dbReference type="GeneID" id="23797592"/>
<dbReference type="EMBL" id="HF571521">
    <property type="protein sequence ID" value="CCQ35021.1"/>
    <property type="molecule type" value="Genomic_DNA"/>
</dbReference>
<sequence>MTGKSPDKLDELADQVANEFDAYRQPDEFKEVSIVIDDSDPEYPTLIVHVEKPDAEALADRIDSFLREHGARTERERHSDTDIRVLATID</sequence>
<dbReference type="EMBL" id="AFNT02000029">
    <property type="protein sequence ID" value="ERJ05586.1"/>
    <property type="molecule type" value="Genomic_DNA"/>
</dbReference>
<reference evidence="2 3" key="1">
    <citation type="journal article" date="2011" name="J. Bacteriol.">
        <title>Genome sequence of Halorhabdus tiamatea, the first archaeon isolated from a deep-sea anoxic brine lake.</title>
        <authorList>
            <person name="Antunes A."/>
            <person name="Alam I."/>
            <person name="Bajic V.B."/>
            <person name="Stingl U."/>
        </authorList>
    </citation>
    <scope>NUCLEOTIDE SEQUENCE [LARGE SCALE GENOMIC DNA]</scope>
    <source>
        <strain evidence="2 3">SARL4B</strain>
    </source>
</reference>
<accession>F7PHN2</accession>
<dbReference type="eggNOG" id="arCOG14533">
    <property type="taxonomic scope" value="Archaea"/>
</dbReference>
<dbReference type="Proteomes" id="UP000015381">
    <property type="component" value="Plasmid pHTIA"/>
</dbReference>
<reference evidence="1 4" key="3">
    <citation type="journal article" date="2014" name="Environ. Microbiol.">
        <title>Halorhabdus tiamatea: proteogenomics and glycosidase activity measurements identify the first cultivated euryarchaeon from a deep-sea anoxic brine lake as potential polysaccharide degrader.</title>
        <authorList>
            <person name="Werner J."/>
            <person name="Ferrer M."/>
            <person name="Michel G."/>
            <person name="Mann A.J."/>
            <person name="Huang S."/>
            <person name="Juarez S."/>
            <person name="Ciordia S."/>
            <person name="Albar J.P."/>
            <person name="Alcaide M."/>
            <person name="La Cono V."/>
            <person name="Yakimov M.M."/>
            <person name="Antunes A."/>
            <person name="Taborda M."/>
            <person name="Da Costa M.S."/>
            <person name="Amann R.I."/>
            <person name="Gloeckner F.O."/>
            <person name="Golyshina O.V."/>
            <person name="Golyshin P.N."/>
            <person name="Teeling H."/>
        </authorList>
    </citation>
    <scope>NUCLEOTIDE SEQUENCE [LARGE SCALE GENOMIC DNA]</scope>
    <source>
        <strain evidence="4">SARL4B</strain>
        <strain evidence="1">Type strain: SARL4B</strain>
        <plasmid evidence="1">pHTIA</plasmid>
    </source>
</reference>
<organism evidence="2 3">
    <name type="scientific">Halorhabdus tiamatea SARL4B</name>
    <dbReference type="NCBI Taxonomy" id="1033806"/>
    <lineage>
        <taxon>Archaea</taxon>
        <taxon>Methanobacteriati</taxon>
        <taxon>Methanobacteriota</taxon>
        <taxon>Stenosarchaea group</taxon>
        <taxon>Halobacteria</taxon>
        <taxon>Halobacteriales</taxon>
        <taxon>Haloarculaceae</taxon>
        <taxon>Halorhabdus</taxon>
    </lineage>
</organism>
<geneLocation type="plasmid" evidence="1 4">
    <name>pHTIA</name>
</geneLocation>
<dbReference type="Proteomes" id="UP000003861">
    <property type="component" value="Unassembled WGS sequence"/>
</dbReference>
<evidence type="ECO:0000313" key="2">
    <source>
        <dbReference type="EMBL" id="ERJ05586.1"/>
    </source>
</evidence>
<dbReference type="KEGG" id="hti:HTIA_p2919"/>
<dbReference type="RefSeq" id="WP_008524956.1">
    <property type="nucleotide sequence ID" value="NC_021913.1"/>
</dbReference>
<dbReference type="HOGENOM" id="CLU_171533_0_0_2"/>
<evidence type="ECO:0000313" key="1">
    <source>
        <dbReference type="EMBL" id="CCQ35021.1"/>
    </source>
</evidence>
<dbReference type="PATRIC" id="fig|1033806.12.peg.2910"/>
<keyword evidence="1" id="KW-0614">Plasmid</keyword>
<evidence type="ECO:0000313" key="3">
    <source>
        <dbReference type="Proteomes" id="UP000003861"/>
    </source>
</evidence>
<gene>
    <name evidence="2" type="ORF">HLRTI_002396</name>
    <name evidence="1" type="ORF">HTIA_p2919</name>
</gene>
<keyword evidence="4" id="KW-1185">Reference proteome</keyword>